<evidence type="ECO:0000256" key="3">
    <source>
        <dbReference type="ARBA" id="ARBA00029721"/>
    </source>
</evidence>
<dbReference type="Pfam" id="PF05604">
    <property type="entry name" value="DUF776"/>
    <property type="match status" value="1"/>
</dbReference>
<feature type="region of interest" description="Disordered" evidence="5">
    <location>
        <begin position="76"/>
        <end position="114"/>
    </location>
</feature>
<name>H2ZZG5_LATCH</name>
<dbReference type="Proteomes" id="UP000008672">
    <property type="component" value="Unassembled WGS sequence"/>
</dbReference>
<accession>H2ZZG5</accession>
<sequence length="273" mass="30312">ELCSSTMESEGKDPEEENLQTAFKKLRVDAEGSTASVHVCETSERAPVRAILDGAKPKTGCSSKDHWHGAIRKSSRGIVRTQRRRRSKSPILHPPKFTYYTSKASPTNNQQKNQVEIHKSSITLGVSGSKDFSTAEQSDSTFGANLNERFSLDPTVASTGRIHLEKPETQDRPCSCSQKECQCTRWQDVEVYSFSGLRNVISECEKTVKDSGSQSSPQNRTQAGTGASGSPRSCSEQARAYVDDVTIEDLSGYLEYYLYIPKKMSHMAEMMYT</sequence>
<evidence type="ECO:0000256" key="2">
    <source>
        <dbReference type="ARBA" id="ARBA00022553"/>
    </source>
</evidence>
<dbReference type="EMBL" id="AFYH01222245">
    <property type="status" value="NOT_ANNOTATED_CDS"/>
    <property type="molecule type" value="Genomic_DNA"/>
</dbReference>
<protein>
    <recommendedName>
        <fullName evidence="1">Oxidative stress-responsive serine-rich protein 1</fullName>
    </recommendedName>
    <alternativeName>
        <fullName evidence="4">Oxidative stress-responsive protein 1</fullName>
    </alternativeName>
    <alternativeName>
        <fullName evidence="3">Peroxide-inducible transcript 1 protein</fullName>
    </alternativeName>
</protein>
<feature type="region of interest" description="Disordered" evidence="5">
    <location>
        <begin position="208"/>
        <end position="235"/>
    </location>
</feature>
<dbReference type="GeneTree" id="ENSGT00390000018547"/>
<organism evidence="6 7">
    <name type="scientific">Latimeria chalumnae</name>
    <name type="common">Coelacanth</name>
    <dbReference type="NCBI Taxonomy" id="7897"/>
    <lineage>
        <taxon>Eukaryota</taxon>
        <taxon>Metazoa</taxon>
        <taxon>Chordata</taxon>
        <taxon>Craniata</taxon>
        <taxon>Vertebrata</taxon>
        <taxon>Euteleostomi</taxon>
        <taxon>Coelacanthiformes</taxon>
        <taxon>Coelacanthidae</taxon>
        <taxon>Latimeria</taxon>
    </lineage>
</organism>
<reference evidence="7" key="1">
    <citation type="submission" date="2011-08" db="EMBL/GenBank/DDBJ databases">
        <title>The draft genome of Latimeria chalumnae.</title>
        <authorList>
            <person name="Di Palma F."/>
            <person name="Alfoldi J."/>
            <person name="Johnson J."/>
            <person name="Berlin A."/>
            <person name="Gnerre S."/>
            <person name="Jaffe D."/>
            <person name="MacCallum I."/>
            <person name="Young S."/>
            <person name="Walker B.J."/>
            <person name="Lander E."/>
            <person name="Lindblad-Toh K."/>
        </authorList>
    </citation>
    <scope>NUCLEOTIDE SEQUENCE [LARGE SCALE GENOMIC DNA]</scope>
    <source>
        <strain evidence="7">Wild caught</strain>
    </source>
</reference>
<dbReference type="InterPro" id="IPR008494">
    <property type="entry name" value="DUF776"/>
</dbReference>
<dbReference type="HOGENOM" id="CLU_050222_0_0_1"/>
<dbReference type="Bgee" id="ENSLACG00000002490">
    <property type="expression patterns" value="Expressed in post-anal tail muscle and 6 other cell types or tissues"/>
</dbReference>
<reference evidence="6" key="3">
    <citation type="submission" date="2025-09" db="UniProtKB">
        <authorList>
            <consortium name="Ensembl"/>
        </authorList>
    </citation>
    <scope>IDENTIFICATION</scope>
</reference>
<keyword evidence="2" id="KW-0597">Phosphoprotein</keyword>
<dbReference type="AlphaFoldDB" id="H2ZZG5"/>
<evidence type="ECO:0000313" key="7">
    <source>
        <dbReference type="Proteomes" id="UP000008672"/>
    </source>
</evidence>
<reference evidence="6" key="2">
    <citation type="submission" date="2025-08" db="UniProtKB">
        <authorList>
            <consortium name="Ensembl"/>
        </authorList>
    </citation>
    <scope>IDENTIFICATION</scope>
</reference>
<keyword evidence="7" id="KW-1185">Reference proteome</keyword>
<gene>
    <name evidence="6" type="primary">OSER1</name>
</gene>
<evidence type="ECO:0000313" key="6">
    <source>
        <dbReference type="Ensembl" id="ENSLACP00000002786.1"/>
    </source>
</evidence>
<proteinExistence type="predicted"/>
<dbReference type="GO" id="GO:0070301">
    <property type="term" value="P:cellular response to hydrogen peroxide"/>
    <property type="evidence" value="ECO:0007669"/>
    <property type="project" value="TreeGrafter"/>
</dbReference>
<evidence type="ECO:0000256" key="4">
    <source>
        <dbReference type="ARBA" id="ARBA00031405"/>
    </source>
</evidence>
<evidence type="ECO:0000256" key="1">
    <source>
        <dbReference type="ARBA" id="ARBA00015005"/>
    </source>
</evidence>
<evidence type="ECO:0000256" key="5">
    <source>
        <dbReference type="SAM" id="MobiDB-lite"/>
    </source>
</evidence>
<dbReference type="PANTHER" id="PTHR31383:SF2">
    <property type="entry name" value="OXIDATIVE STRESS-RESPONSIVE SERINE-RICH PROTEIN 1"/>
    <property type="match status" value="1"/>
</dbReference>
<feature type="compositionally biased region" description="Basic residues" evidence="5">
    <location>
        <begin position="76"/>
        <end position="88"/>
    </location>
</feature>
<dbReference type="Ensembl" id="ENSLACT00000002808.1">
    <property type="protein sequence ID" value="ENSLACP00000002786.1"/>
    <property type="gene ID" value="ENSLACG00000002490.2"/>
</dbReference>
<feature type="compositionally biased region" description="Polar residues" evidence="5">
    <location>
        <begin position="210"/>
        <end position="235"/>
    </location>
</feature>
<feature type="compositionally biased region" description="Polar residues" evidence="5">
    <location>
        <begin position="99"/>
        <end position="114"/>
    </location>
</feature>
<dbReference type="PANTHER" id="PTHR31383">
    <property type="entry name" value="OXIDATIVE STRESS-RESPONSE SERINE-RICH PROTEIN 1"/>
    <property type="match status" value="1"/>
</dbReference>